<evidence type="ECO:0000256" key="4">
    <source>
        <dbReference type="ARBA" id="ARBA00023159"/>
    </source>
</evidence>
<comment type="similarity">
    <text evidence="1">Belongs to the LysR transcriptional regulatory family.</text>
</comment>
<dbReference type="GO" id="GO:0032993">
    <property type="term" value="C:protein-DNA complex"/>
    <property type="evidence" value="ECO:0007669"/>
    <property type="project" value="TreeGrafter"/>
</dbReference>
<evidence type="ECO:0000256" key="5">
    <source>
        <dbReference type="ARBA" id="ARBA00023163"/>
    </source>
</evidence>
<dbReference type="SUPFAM" id="SSF53850">
    <property type="entry name" value="Periplasmic binding protein-like II"/>
    <property type="match status" value="1"/>
</dbReference>
<dbReference type="GO" id="GO:0003677">
    <property type="term" value="F:DNA binding"/>
    <property type="evidence" value="ECO:0007669"/>
    <property type="project" value="UniProtKB-KW"/>
</dbReference>
<dbReference type="PANTHER" id="PTHR30346">
    <property type="entry name" value="TRANSCRIPTIONAL DUAL REGULATOR HCAR-RELATED"/>
    <property type="match status" value="1"/>
</dbReference>
<dbReference type="SUPFAM" id="SSF46785">
    <property type="entry name" value="Winged helix' DNA-binding domain"/>
    <property type="match status" value="1"/>
</dbReference>
<evidence type="ECO:0000256" key="2">
    <source>
        <dbReference type="ARBA" id="ARBA00023015"/>
    </source>
</evidence>
<feature type="domain" description="HTH lysR-type" evidence="7">
    <location>
        <begin position="1"/>
        <end position="58"/>
    </location>
</feature>
<dbReference type="AlphaFoldDB" id="A0A839QLD7"/>
<feature type="region of interest" description="Disordered" evidence="6">
    <location>
        <begin position="286"/>
        <end position="306"/>
    </location>
</feature>
<proteinExistence type="inferred from homology"/>
<dbReference type="Proteomes" id="UP000550501">
    <property type="component" value="Unassembled WGS sequence"/>
</dbReference>
<evidence type="ECO:0000313" key="9">
    <source>
        <dbReference type="Proteomes" id="UP000550501"/>
    </source>
</evidence>
<dbReference type="PANTHER" id="PTHR30346:SF29">
    <property type="entry name" value="LYSR SUBSTRATE-BINDING"/>
    <property type="match status" value="1"/>
</dbReference>
<dbReference type="InterPro" id="IPR000847">
    <property type="entry name" value="LysR_HTH_N"/>
</dbReference>
<evidence type="ECO:0000259" key="7">
    <source>
        <dbReference type="PROSITE" id="PS50931"/>
    </source>
</evidence>
<name>A0A839QLD7_MYCIR</name>
<dbReference type="Pfam" id="PF03466">
    <property type="entry name" value="LysR_substrate"/>
    <property type="match status" value="1"/>
</dbReference>
<keyword evidence="2" id="KW-0805">Transcription regulation</keyword>
<dbReference type="PROSITE" id="PS50931">
    <property type="entry name" value="HTH_LYSR"/>
    <property type="match status" value="1"/>
</dbReference>
<dbReference type="EMBL" id="JACHVU010000013">
    <property type="protein sequence ID" value="MBB2993021.1"/>
    <property type="molecule type" value="Genomic_DNA"/>
</dbReference>
<evidence type="ECO:0000256" key="1">
    <source>
        <dbReference type="ARBA" id="ARBA00009437"/>
    </source>
</evidence>
<reference evidence="8 9" key="1">
    <citation type="submission" date="2020-08" db="EMBL/GenBank/DDBJ databases">
        <title>The Agave Microbiome: Exploring the role of microbial communities in plant adaptations to desert environments.</title>
        <authorList>
            <person name="Partida-Martinez L.P."/>
        </authorList>
    </citation>
    <scope>NUCLEOTIDE SEQUENCE [LARGE SCALE GENOMIC DNA]</scope>
    <source>
        <strain evidence="8 9">AT2.18</strain>
    </source>
</reference>
<evidence type="ECO:0000313" key="8">
    <source>
        <dbReference type="EMBL" id="MBB2993021.1"/>
    </source>
</evidence>
<gene>
    <name evidence="8" type="ORF">FHR72_004528</name>
</gene>
<accession>A0A839QLD7</accession>
<dbReference type="Gene3D" id="3.40.190.290">
    <property type="match status" value="1"/>
</dbReference>
<dbReference type="InterPro" id="IPR005119">
    <property type="entry name" value="LysR_subst-bd"/>
</dbReference>
<protein>
    <submittedName>
        <fullName evidence="8">DNA-binding transcriptional LysR family regulator</fullName>
    </submittedName>
</protein>
<dbReference type="InterPro" id="IPR036388">
    <property type="entry name" value="WH-like_DNA-bd_sf"/>
</dbReference>
<dbReference type="InterPro" id="IPR036390">
    <property type="entry name" value="WH_DNA-bd_sf"/>
</dbReference>
<sequence length="306" mass="32459">MDTRRLGLLLALSRLGSMRAVADEHGLTTSTVSAQIAALARDTGTQLIEPEGRRVRLTPAGRRLADHAVSILAAVDAARLDLDPDAEPAGTVRVGGFATGIRVSLLPIIGGLTARHPGVDVVISEYEPVEAFALLTGDDLDLALTYDYNLAPASPGPSMEVTPLWSIGWGLGVPAGTPPDTGLTAFAKSTWIVNSRNTADETAVRTLASLAGFTPRIAHQIDSLDLVEDLIVAGFGVGLLPLGRPTGPGVSVLALRDPDVTLTAYAVTRRRRSDWSPLRAVLDRMRQASTDRRHPQWPRPEAGPAR</sequence>
<keyword evidence="4" id="KW-0010">Activator</keyword>
<keyword evidence="9" id="KW-1185">Reference proteome</keyword>
<keyword evidence="5" id="KW-0804">Transcription</keyword>
<evidence type="ECO:0000256" key="3">
    <source>
        <dbReference type="ARBA" id="ARBA00023125"/>
    </source>
</evidence>
<organism evidence="8 9">
    <name type="scientific">Mycolicibacterium iranicum</name>
    <name type="common">Mycobacterium iranicum</name>
    <dbReference type="NCBI Taxonomy" id="912594"/>
    <lineage>
        <taxon>Bacteria</taxon>
        <taxon>Bacillati</taxon>
        <taxon>Actinomycetota</taxon>
        <taxon>Actinomycetes</taxon>
        <taxon>Mycobacteriales</taxon>
        <taxon>Mycobacteriaceae</taxon>
        <taxon>Mycolicibacterium</taxon>
    </lineage>
</organism>
<keyword evidence="3 8" id="KW-0238">DNA-binding</keyword>
<dbReference type="Gene3D" id="1.10.10.10">
    <property type="entry name" value="Winged helix-like DNA-binding domain superfamily/Winged helix DNA-binding domain"/>
    <property type="match status" value="1"/>
</dbReference>
<comment type="caution">
    <text evidence="8">The sequence shown here is derived from an EMBL/GenBank/DDBJ whole genome shotgun (WGS) entry which is preliminary data.</text>
</comment>
<dbReference type="RefSeq" id="WP_183472323.1">
    <property type="nucleotide sequence ID" value="NZ_JACHVU010000013.1"/>
</dbReference>
<dbReference type="Pfam" id="PF00126">
    <property type="entry name" value="HTH_1"/>
    <property type="match status" value="1"/>
</dbReference>
<dbReference type="GO" id="GO:0003700">
    <property type="term" value="F:DNA-binding transcription factor activity"/>
    <property type="evidence" value="ECO:0007669"/>
    <property type="project" value="InterPro"/>
</dbReference>
<evidence type="ECO:0000256" key="6">
    <source>
        <dbReference type="SAM" id="MobiDB-lite"/>
    </source>
</evidence>